<dbReference type="EMBL" id="BQNB010014951">
    <property type="protein sequence ID" value="GJT34307.1"/>
    <property type="molecule type" value="Genomic_DNA"/>
</dbReference>
<proteinExistence type="predicted"/>
<name>A0ABQ5D7H0_9ASTR</name>
<organism evidence="2 3">
    <name type="scientific">Tanacetum coccineum</name>
    <dbReference type="NCBI Taxonomy" id="301880"/>
    <lineage>
        <taxon>Eukaryota</taxon>
        <taxon>Viridiplantae</taxon>
        <taxon>Streptophyta</taxon>
        <taxon>Embryophyta</taxon>
        <taxon>Tracheophyta</taxon>
        <taxon>Spermatophyta</taxon>
        <taxon>Magnoliopsida</taxon>
        <taxon>eudicotyledons</taxon>
        <taxon>Gunneridae</taxon>
        <taxon>Pentapetalae</taxon>
        <taxon>asterids</taxon>
        <taxon>campanulids</taxon>
        <taxon>Asterales</taxon>
        <taxon>Asteraceae</taxon>
        <taxon>Asteroideae</taxon>
        <taxon>Anthemideae</taxon>
        <taxon>Anthemidinae</taxon>
        <taxon>Tanacetum</taxon>
    </lineage>
</organism>
<feature type="region of interest" description="Disordered" evidence="1">
    <location>
        <begin position="171"/>
        <end position="203"/>
    </location>
</feature>
<evidence type="ECO:0000313" key="3">
    <source>
        <dbReference type="Proteomes" id="UP001151760"/>
    </source>
</evidence>
<sequence length="203" mass="23127">MMTGESINIVVQQFKLNVGIDYLHTIEDVTNCAGVKDKRDPHRVTGNQEEGTADRHIPKPITTCPVFFERLLTTGQITPSPQFHRPAAIRERKVRRVLTRLGRKEATTIRYGSGTSYERSPPSKKELKAQLSRWRHISKRWHKPSPETTNRIFQKALDGGKGCDLERVQHQEDRGRAPIMTSSPSHGQCEEKKPFTPRNHSGI</sequence>
<evidence type="ECO:0000313" key="2">
    <source>
        <dbReference type="EMBL" id="GJT34307.1"/>
    </source>
</evidence>
<reference evidence="2" key="1">
    <citation type="journal article" date="2022" name="Int. J. Mol. Sci.">
        <title>Draft Genome of Tanacetum Coccineum: Genomic Comparison of Closely Related Tanacetum-Family Plants.</title>
        <authorList>
            <person name="Yamashiro T."/>
            <person name="Shiraishi A."/>
            <person name="Nakayama K."/>
            <person name="Satake H."/>
        </authorList>
    </citation>
    <scope>NUCLEOTIDE SEQUENCE</scope>
</reference>
<accession>A0ABQ5D7H0</accession>
<gene>
    <name evidence="2" type="ORF">Tco_0924726</name>
</gene>
<comment type="caution">
    <text evidence="2">The sequence shown here is derived from an EMBL/GenBank/DDBJ whole genome shotgun (WGS) entry which is preliminary data.</text>
</comment>
<protein>
    <submittedName>
        <fullName evidence="2">Uncharacterized protein</fullName>
    </submittedName>
</protein>
<evidence type="ECO:0000256" key="1">
    <source>
        <dbReference type="SAM" id="MobiDB-lite"/>
    </source>
</evidence>
<feature type="region of interest" description="Disordered" evidence="1">
    <location>
        <begin position="39"/>
        <end position="58"/>
    </location>
</feature>
<keyword evidence="3" id="KW-1185">Reference proteome</keyword>
<reference evidence="2" key="2">
    <citation type="submission" date="2022-01" db="EMBL/GenBank/DDBJ databases">
        <authorList>
            <person name="Yamashiro T."/>
            <person name="Shiraishi A."/>
            <person name="Satake H."/>
            <person name="Nakayama K."/>
        </authorList>
    </citation>
    <scope>NUCLEOTIDE SEQUENCE</scope>
</reference>
<dbReference type="Proteomes" id="UP001151760">
    <property type="component" value="Unassembled WGS sequence"/>
</dbReference>